<evidence type="ECO:0000256" key="1">
    <source>
        <dbReference type="SAM" id="MobiDB-lite"/>
    </source>
</evidence>
<reference evidence="2 3" key="1">
    <citation type="submission" date="2020-08" db="EMBL/GenBank/DDBJ databases">
        <title>Sequencing the genomes of 1000 actinobacteria strains.</title>
        <authorList>
            <person name="Klenk H.-P."/>
        </authorList>
    </citation>
    <scope>NUCLEOTIDE SEQUENCE [LARGE SCALE GENOMIC DNA]</scope>
    <source>
        <strain evidence="2 3">DSM 45258</strain>
    </source>
</reference>
<gene>
    <name evidence="2" type="ORF">FHU29_001098</name>
</gene>
<accession>A0A839RKG6</accession>
<evidence type="ECO:0000313" key="3">
    <source>
        <dbReference type="Proteomes" id="UP000567922"/>
    </source>
</evidence>
<dbReference type="Proteomes" id="UP000567922">
    <property type="component" value="Unassembled WGS sequence"/>
</dbReference>
<feature type="region of interest" description="Disordered" evidence="1">
    <location>
        <begin position="26"/>
        <end position="77"/>
    </location>
</feature>
<dbReference type="AlphaFoldDB" id="A0A839RKG6"/>
<keyword evidence="3" id="KW-1185">Reference proteome</keyword>
<protein>
    <submittedName>
        <fullName evidence="2">Uncharacterized protein</fullName>
    </submittedName>
</protein>
<name>A0A839RKG6_9ACTN</name>
<feature type="compositionally biased region" description="Pro residues" evidence="1">
    <location>
        <begin position="49"/>
        <end position="63"/>
    </location>
</feature>
<evidence type="ECO:0000313" key="2">
    <source>
        <dbReference type="EMBL" id="MBB3036664.1"/>
    </source>
</evidence>
<proteinExistence type="predicted"/>
<dbReference type="EMBL" id="JACHWS010000001">
    <property type="protein sequence ID" value="MBB3036664.1"/>
    <property type="molecule type" value="Genomic_DNA"/>
</dbReference>
<sequence>MTFTRRQALGILAALPAGIVVGCSTASGSRVGEPTDRISTPLSATPEYRPAPEPEPEPAPPHVEPLSPESSHWLPGPREIAPEIKRTAAAFLETAGTWLAGTGAVGSLNAAGARESAAQTATVLDTPDAIASTLRMVYPQYGGLAGHRAAVIALFDQDTELVTGDRSTRQIALDLRLSRSAEGAWGVDRINPLTSLSPPVALSYTAQSVLAEPRITLSGPAALDVSTGRISDALLHVLLGLAREYTLAVQVMHTGHIQTVFPTERTSNHAVGRAVDIREINGINVVSREMPSDVVADFMQRAAWLGATEVGGPFDLNGDRPGFFSDDVHQDHIHVGITPGLALAHLR</sequence>
<dbReference type="RefSeq" id="WP_232322991.1">
    <property type="nucleotide sequence ID" value="NZ_BDDI01000010.1"/>
</dbReference>
<dbReference type="PROSITE" id="PS51257">
    <property type="entry name" value="PROKAR_LIPOPROTEIN"/>
    <property type="match status" value="1"/>
</dbReference>
<organism evidence="2 3">
    <name type="scientific">Hoyosella altamirensis</name>
    <dbReference type="NCBI Taxonomy" id="616997"/>
    <lineage>
        <taxon>Bacteria</taxon>
        <taxon>Bacillati</taxon>
        <taxon>Actinomycetota</taxon>
        <taxon>Actinomycetes</taxon>
        <taxon>Mycobacteriales</taxon>
        <taxon>Hoyosellaceae</taxon>
        <taxon>Hoyosella</taxon>
    </lineage>
</organism>
<comment type="caution">
    <text evidence="2">The sequence shown here is derived from an EMBL/GenBank/DDBJ whole genome shotgun (WGS) entry which is preliminary data.</text>
</comment>